<evidence type="ECO:0000313" key="2">
    <source>
        <dbReference type="Proteomes" id="UP001589575"/>
    </source>
</evidence>
<dbReference type="Proteomes" id="UP001589575">
    <property type="component" value="Unassembled WGS sequence"/>
</dbReference>
<evidence type="ECO:0000313" key="1">
    <source>
        <dbReference type="EMBL" id="MFB9069922.1"/>
    </source>
</evidence>
<protein>
    <submittedName>
        <fullName evidence="1">Class I SAM-dependent methyltransferase</fullName>
        <ecNumber evidence="1">2.1.1.-</ecNumber>
    </submittedName>
</protein>
<reference evidence="1 2" key="1">
    <citation type="submission" date="2024-09" db="EMBL/GenBank/DDBJ databases">
        <authorList>
            <person name="Sun Q."/>
            <person name="Mori K."/>
        </authorList>
    </citation>
    <scope>NUCLEOTIDE SEQUENCE [LARGE SCALE GENOMIC DNA]</scope>
    <source>
        <strain evidence="1 2">CCM 7609</strain>
    </source>
</reference>
<dbReference type="GO" id="GO:0008168">
    <property type="term" value="F:methyltransferase activity"/>
    <property type="evidence" value="ECO:0007669"/>
    <property type="project" value="UniProtKB-KW"/>
</dbReference>
<dbReference type="EC" id="2.1.1.-" evidence="1"/>
<accession>A0ABV5FTA5</accession>
<proteinExistence type="predicted"/>
<sequence>MGSGASTSWMGEFVRRHGGKIVSVDHLEEYAAQTRHEVEARGLGDTVEVRLSPLQPVDIKDQTFQWYGLEAFHDLRDIDLLVVDGPPKSTGENARFPALPVLLDRLAPGCLVVMDDFNRPDERAIVEGWLDQFPQFEPVETFNERIGMIRRVV</sequence>
<gene>
    <name evidence="1" type="ORF">ACFFX0_01410</name>
</gene>
<dbReference type="InterPro" id="IPR029063">
    <property type="entry name" value="SAM-dependent_MTases_sf"/>
</dbReference>
<organism evidence="1 2">
    <name type="scientific">Citricoccus parietis</name>
    <dbReference type="NCBI Taxonomy" id="592307"/>
    <lineage>
        <taxon>Bacteria</taxon>
        <taxon>Bacillati</taxon>
        <taxon>Actinomycetota</taxon>
        <taxon>Actinomycetes</taxon>
        <taxon>Micrococcales</taxon>
        <taxon>Micrococcaceae</taxon>
        <taxon>Citricoccus</taxon>
    </lineage>
</organism>
<dbReference type="SUPFAM" id="SSF53335">
    <property type="entry name" value="S-adenosyl-L-methionine-dependent methyltransferases"/>
    <property type="match status" value="1"/>
</dbReference>
<dbReference type="GO" id="GO:0032259">
    <property type="term" value="P:methylation"/>
    <property type="evidence" value="ECO:0007669"/>
    <property type="project" value="UniProtKB-KW"/>
</dbReference>
<comment type="caution">
    <text evidence="1">The sequence shown here is derived from an EMBL/GenBank/DDBJ whole genome shotgun (WGS) entry which is preliminary data.</text>
</comment>
<dbReference type="EMBL" id="JBHMFI010000001">
    <property type="protein sequence ID" value="MFB9069922.1"/>
    <property type="molecule type" value="Genomic_DNA"/>
</dbReference>
<keyword evidence="1" id="KW-0808">Transferase</keyword>
<keyword evidence="1" id="KW-0489">Methyltransferase</keyword>
<dbReference type="Pfam" id="PF13578">
    <property type="entry name" value="Methyltransf_24"/>
    <property type="match status" value="1"/>
</dbReference>
<keyword evidence="2" id="KW-1185">Reference proteome</keyword>
<dbReference type="Gene3D" id="3.40.50.150">
    <property type="entry name" value="Vaccinia Virus protein VP39"/>
    <property type="match status" value="1"/>
</dbReference>
<name>A0ABV5FTA5_9MICC</name>